<keyword evidence="3" id="KW-1185">Reference proteome</keyword>
<gene>
    <name evidence="2" type="ORF">JK364_49010</name>
</gene>
<protein>
    <submittedName>
        <fullName evidence="2">Uncharacterized protein</fullName>
    </submittedName>
</protein>
<comment type="caution">
    <text evidence="2">The sequence shown here is derived from an EMBL/GenBank/DDBJ whole genome shotgun (WGS) entry which is preliminary data.</text>
</comment>
<dbReference type="Proteomes" id="UP000621510">
    <property type="component" value="Unassembled WGS sequence"/>
</dbReference>
<dbReference type="EMBL" id="JAERRG010000044">
    <property type="protein sequence ID" value="MBL1120182.1"/>
    <property type="molecule type" value="Genomic_DNA"/>
</dbReference>
<dbReference type="RefSeq" id="WP_201857946.1">
    <property type="nucleotide sequence ID" value="NZ_JAERRG010000044.1"/>
</dbReference>
<proteinExistence type="predicted"/>
<evidence type="ECO:0000256" key="1">
    <source>
        <dbReference type="SAM" id="MobiDB-lite"/>
    </source>
</evidence>
<sequence length="225" mass="25320">MSAAPSRHMVTGLVVHQRRLPEGYLPLLMRRTARATRELDLLKDFFEDSATCAQHKFAAYFDVTALPEDCCATARCRCSACWSVPDWPRHERRPAVAQAFESADPRSGGGSDSALRAQRLDGQAYRLVRLMRSGVLPRTLWHALRGDETSYHPVRRTHMSLPRVLRDSRHFGGRADLPFAEVEKCLLRLEEAGAVIARDDGCWYATWSPTNRITVGRAERKGAST</sequence>
<organism evidence="2 3">
    <name type="scientific">Streptomyces endocoffeicus</name>
    <dbReference type="NCBI Taxonomy" id="2898945"/>
    <lineage>
        <taxon>Bacteria</taxon>
        <taxon>Bacillati</taxon>
        <taxon>Actinomycetota</taxon>
        <taxon>Actinomycetes</taxon>
        <taxon>Kitasatosporales</taxon>
        <taxon>Streptomycetaceae</taxon>
        <taxon>Streptomyces</taxon>
    </lineage>
</organism>
<name>A0ABS1Q6A2_9ACTN</name>
<feature type="region of interest" description="Disordered" evidence="1">
    <location>
        <begin position="95"/>
        <end position="114"/>
    </location>
</feature>
<evidence type="ECO:0000313" key="2">
    <source>
        <dbReference type="EMBL" id="MBL1120182.1"/>
    </source>
</evidence>
<reference evidence="2 3" key="1">
    <citation type="submission" date="2021-01" db="EMBL/GenBank/DDBJ databases">
        <title>WGS of actinomycetes isolated from Thailand.</title>
        <authorList>
            <person name="Thawai C."/>
        </authorList>
    </citation>
    <scope>NUCLEOTIDE SEQUENCE [LARGE SCALE GENOMIC DNA]</scope>
    <source>
        <strain evidence="2 3">CA3R110</strain>
    </source>
</reference>
<evidence type="ECO:0000313" key="3">
    <source>
        <dbReference type="Proteomes" id="UP000621510"/>
    </source>
</evidence>
<accession>A0ABS1Q6A2</accession>